<dbReference type="AlphaFoldDB" id="A0A6J2VSD7"/>
<evidence type="ECO:0000256" key="7">
    <source>
        <dbReference type="ARBA" id="ARBA00023170"/>
    </source>
</evidence>
<gene>
    <name evidence="12" type="primary">LOC115816037</name>
</gene>
<keyword evidence="7" id="KW-0675">Receptor</keyword>
<evidence type="ECO:0000256" key="6">
    <source>
        <dbReference type="ARBA" id="ARBA00023136"/>
    </source>
</evidence>
<dbReference type="Pfam" id="PF00001">
    <property type="entry name" value="7tm_1"/>
    <property type="match status" value="1"/>
</dbReference>
<feature type="transmembrane region" description="Helical" evidence="9">
    <location>
        <begin position="134"/>
        <end position="159"/>
    </location>
</feature>
<reference evidence="12" key="1">
    <citation type="submission" date="2025-08" db="UniProtKB">
        <authorList>
            <consortium name="RefSeq"/>
        </authorList>
    </citation>
    <scope>IDENTIFICATION</scope>
</reference>
<organism evidence="11 12">
    <name type="scientific">Chanos chanos</name>
    <name type="common">Milkfish</name>
    <name type="synonym">Mugil chanos</name>
    <dbReference type="NCBI Taxonomy" id="29144"/>
    <lineage>
        <taxon>Eukaryota</taxon>
        <taxon>Metazoa</taxon>
        <taxon>Chordata</taxon>
        <taxon>Craniata</taxon>
        <taxon>Vertebrata</taxon>
        <taxon>Euteleostomi</taxon>
        <taxon>Actinopterygii</taxon>
        <taxon>Neopterygii</taxon>
        <taxon>Teleostei</taxon>
        <taxon>Ostariophysi</taxon>
        <taxon>Gonorynchiformes</taxon>
        <taxon>Chanidae</taxon>
        <taxon>Chanos</taxon>
    </lineage>
</organism>
<proteinExistence type="predicted"/>
<dbReference type="Proteomes" id="UP000504632">
    <property type="component" value="Chromosome 7"/>
</dbReference>
<name>A0A6J2VSD7_CHACN</name>
<dbReference type="GO" id="GO:0004930">
    <property type="term" value="F:G protein-coupled receptor activity"/>
    <property type="evidence" value="ECO:0007669"/>
    <property type="project" value="UniProtKB-KW"/>
</dbReference>
<keyword evidence="5" id="KW-0297">G-protein coupled receptor</keyword>
<keyword evidence="11" id="KW-1185">Reference proteome</keyword>
<dbReference type="GO" id="GO:0005886">
    <property type="term" value="C:plasma membrane"/>
    <property type="evidence" value="ECO:0007669"/>
    <property type="project" value="UniProtKB-SubCell"/>
</dbReference>
<dbReference type="OrthoDB" id="5967390at2759"/>
<dbReference type="PROSITE" id="PS50262">
    <property type="entry name" value="G_PROTEIN_RECEP_F1_2"/>
    <property type="match status" value="1"/>
</dbReference>
<dbReference type="PRINTS" id="PR01157">
    <property type="entry name" value="P2YPURNOCPTR"/>
</dbReference>
<feature type="transmembrane region" description="Helical" evidence="9">
    <location>
        <begin position="226"/>
        <end position="247"/>
    </location>
</feature>
<evidence type="ECO:0000256" key="1">
    <source>
        <dbReference type="ARBA" id="ARBA00004651"/>
    </source>
</evidence>
<comment type="subcellular location">
    <subcellularLocation>
        <location evidence="1">Cell membrane</location>
        <topology evidence="1">Multi-pass membrane protein</topology>
    </subcellularLocation>
</comment>
<evidence type="ECO:0000256" key="5">
    <source>
        <dbReference type="ARBA" id="ARBA00023040"/>
    </source>
</evidence>
<feature type="transmembrane region" description="Helical" evidence="9">
    <location>
        <begin position="179"/>
        <end position="205"/>
    </location>
</feature>
<dbReference type="Gene3D" id="1.20.1070.10">
    <property type="entry name" value="Rhodopsin 7-helix transmembrane proteins"/>
    <property type="match status" value="1"/>
</dbReference>
<keyword evidence="4 9" id="KW-1133">Transmembrane helix</keyword>
<evidence type="ECO:0000313" key="11">
    <source>
        <dbReference type="Proteomes" id="UP000504632"/>
    </source>
</evidence>
<dbReference type="InterPro" id="IPR000276">
    <property type="entry name" value="GPCR_Rhodpsn"/>
</dbReference>
<dbReference type="GeneID" id="115816037"/>
<feature type="domain" description="G-protein coupled receptors family 1 profile" evidence="10">
    <location>
        <begin position="35"/>
        <end position="290"/>
    </location>
</feature>
<dbReference type="FunCoup" id="A0A6J2VSD7">
    <property type="interactions" value="458"/>
</dbReference>
<dbReference type="PRINTS" id="PR00237">
    <property type="entry name" value="GPCRRHODOPSN"/>
</dbReference>
<feature type="transmembrane region" description="Helical" evidence="9">
    <location>
        <begin position="20"/>
        <end position="43"/>
    </location>
</feature>
<accession>A0A6J2VSD7</accession>
<keyword evidence="3 9" id="KW-0812">Transmembrane</keyword>
<dbReference type="RefSeq" id="XP_030634868.1">
    <property type="nucleotide sequence ID" value="XM_030779008.1"/>
</dbReference>
<dbReference type="PANTHER" id="PTHR24231:SF15">
    <property type="entry name" value="2-OXOGLUTARATE RECEPTOR 1"/>
    <property type="match status" value="1"/>
</dbReference>
<evidence type="ECO:0000256" key="2">
    <source>
        <dbReference type="ARBA" id="ARBA00022475"/>
    </source>
</evidence>
<evidence type="ECO:0000313" key="12">
    <source>
        <dbReference type="RefSeq" id="XP_030634868.1"/>
    </source>
</evidence>
<dbReference type="SUPFAM" id="SSF81321">
    <property type="entry name" value="Family A G protein-coupled receptor-like"/>
    <property type="match status" value="1"/>
</dbReference>
<keyword evidence="2" id="KW-1003">Cell membrane</keyword>
<dbReference type="InParanoid" id="A0A6J2VSD7"/>
<feature type="transmembrane region" description="Helical" evidence="9">
    <location>
        <begin position="55"/>
        <end position="78"/>
    </location>
</feature>
<dbReference type="PANTHER" id="PTHR24231">
    <property type="entry name" value="PURINOCEPTOR-RELATED G-PROTEIN COUPLED RECEPTOR"/>
    <property type="match status" value="1"/>
</dbReference>
<protein>
    <submittedName>
        <fullName evidence="12">2-oxoglutarate receptor 1-like</fullName>
    </submittedName>
</protein>
<sequence length="329" mass="37659">MTNASNGNCTNVDQLVKRYYLPVTYSIICVVGVVGNVTSLLVYMTRVRPWHSNSIIMVNLAISDLLYMFSLPSLVHYYLSDESWVLGDFACRFMRFGFLFNLYSSILFLTCLAVFRYVAVVHPLWMVQMQHKRWGVLVCVGAWTISALQMAPTLTMISTEQRGNKTHCLDLASNDPVDVWWYTWMLTALGYLLPLVVVCTCYLRIVCKLARRCQQLGSCMRTRARVQRLIVVVLMCLMICFLPYHVLRTLRVYTRMMPDVSCLMDRWVQALYAITRPLAGLNSIFNLPLYTLAGDRFKQAFLDLFKCTPCSVKSSSFVNVVSKPSSQNT</sequence>
<dbReference type="InterPro" id="IPR017452">
    <property type="entry name" value="GPCR_Rhodpsn_7TM"/>
</dbReference>
<evidence type="ECO:0000256" key="4">
    <source>
        <dbReference type="ARBA" id="ARBA00022989"/>
    </source>
</evidence>
<evidence type="ECO:0000259" key="10">
    <source>
        <dbReference type="PROSITE" id="PS50262"/>
    </source>
</evidence>
<feature type="transmembrane region" description="Helical" evidence="9">
    <location>
        <begin position="98"/>
        <end position="122"/>
    </location>
</feature>
<keyword evidence="8" id="KW-0807">Transducer</keyword>
<keyword evidence="6 9" id="KW-0472">Membrane</keyword>
<evidence type="ECO:0000256" key="8">
    <source>
        <dbReference type="ARBA" id="ARBA00023224"/>
    </source>
</evidence>
<evidence type="ECO:0000256" key="3">
    <source>
        <dbReference type="ARBA" id="ARBA00022692"/>
    </source>
</evidence>
<evidence type="ECO:0000256" key="9">
    <source>
        <dbReference type="SAM" id="Phobius"/>
    </source>
</evidence>